<dbReference type="SMART" id="SM00369">
    <property type="entry name" value="LRR_TYP"/>
    <property type="match status" value="13"/>
</dbReference>
<evidence type="ECO:0000313" key="5">
    <source>
        <dbReference type="EMBL" id="CAD6195496.1"/>
    </source>
</evidence>
<evidence type="ECO:0008006" key="7">
    <source>
        <dbReference type="Google" id="ProtNLM"/>
    </source>
</evidence>
<reference evidence="5" key="1">
    <citation type="submission" date="2020-10" db="EMBL/GenBank/DDBJ databases">
        <authorList>
            <person name="Kikuchi T."/>
        </authorList>
    </citation>
    <scope>NUCLEOTIDE SEQUENCE</scope>
    <source>
        <strain evidence="5">NKZ352</strain>
    </source>
</reference>
<organism evidence="5 6">
    <name type="scientific">Caenorhabditis auriculariae</name>
    <dbReference type="NCBI Taxonomy" id="2777116"/>
    <lineage>
        <taxon>Eukaryota</taxon>
        <taxon>Metazoa</taxon>
        <taxon>Ecdysozoa</taxon>
        <taxon>Nematoda</taxon>
        <taxon>Chromadorea</taxon>
        <taxon>Rhabditida</taxon>
        <taxon>Rhabditina</taxon>
        <taxon>Rhabditomorpha</taxon>
        <taxon>Rhabditoidea</taxon>
        <taxon>Rhabditidae</taxon>
        <taxon>Peloderinae</taxon>
        <taxon>Caenorhabditis</taxon>
    </lineage>
</organism>
<dbReference type="Proteomes" id="UP000835052">
    <property type="component" value="Unassembled WGS sequence"/>
</dbReference>
<sequence>MEMSRQLASFESYRPSVGPSVPTVPASLLPMTLSPFPSHPLPNTASIKKEKTAFSCQSDPNSIVFPPPNLRQKTSFRSWSQLISLIEKSRKLAPSRSHTWTMGGRGLLLLLGLLGGARAVVTCPELPETCSCNTNKNLLSVSCNGVGIARLAQSLGTLDVEDLKINGCHEPKITSLPFNGLRVLQISNCSVAEISSEAWKRFERTLEQLDLSGNRLKSVPQFGNFPNLAALNLNENQISNVSEKSFANMKSLTQLRIENNHVCELPPKTLDSVKGSLVLLDLSSNFLTAIPAQILRNAARLMYLDLSSNVIEEINNFELMNLAALRELRLNNNTLRRVHPMAFMNVPQLQYLYLHENLISTLDGNRLQAFKRLEILDVSNNMLQSLPSLKDLPNLKQVRMDGNLIEKIETLAFSNNPKLQLITLQNNNIYQISRNSFDSLDQLVVLLLGNNTIPKIERGMLDGMRNLQQLSVRNNSLTSLDKYSFPSLPHLTTLDLAHNKISDIQEGTFEKQSKLFWLDLSNNNLAGFKKDVFQKKISNILLNGNSLICDESFDEVLTYLVTNRVRTFLPFQPEISCAGPEKYAGVRLKDLMMKKANETLSQGIRTIGLDPGNKSILSSFLPSLGPLGGPQGLDAGLPFLRTITGSIPALQNIPGLGGNVPVGQTRGAQMLPNKNLNEAIEQFTAPLVRFATGGQPVPEDIEQLIKSIPNFIVNVPGVGDIDLNKMDPAMISYVLKGGQVPGIDKSTMDTIIKQAMQKMHTAAAASLQGKPVADESKHLPPLSSLPSELVTQVISGEPLPGLDSDQTKIIMEYYTRQMPTMNDTHVVVAAPNATRPSNGFVFSPEMFDLLKILPPGYNLSKIPMEVVNAVTRGEVPDMRLLPEDLLEYFKGHTSTLASMFARAKGTNTSLEEIIDKLPVFARPELSTFVPYDINELTSEMILEKEVEERHRRIRLYTAIALGLIGAVTIVVVAFFVNYVKKQRKLKKNRMFANTPMRPALSAASISGHSSRVAPVTPNRPVDQTSKLHTSYGPPQLSSTLLETPHRPRQPVPTPRRT</sequence>
<dbReference type="InterPro" id="IPR032675">
    <property type="entry name" value="LRR_dom_sf"/>
</dbReference>
<dbReference type="PANTHER" id="PTHR24366:SF170">
    <property type="entry name" value="RE50361P"/>
    <property type="match status" value="1"/>
</dbReference>
<dbReference type="AlphaFoldDB" id="A0A8S1HFP8"/>
<evidence type="ECO:0000256" key="2">
    <source>
        <dbReference type="ARBA" id="ARBA00022737"/>
    </source>
</evidence>
<keyword evidence="1" id="KW-0433">Leucine-rich repeat</keyword>
<evidence type="ECO:0000256" key="4">
    <source>
        <dbReference type="SAM" id="Phobius"/>
    </source>
</evidence>
<protein>
    <recommendedName>
        <fullName evidence="7">LRRCT domain-containing protein</fullName>
    </recommendedName>
</protein>
<evidence type="ECO:0000256" key="3">
    <source>
        <dbReference type="SAM" id="MobiDB-lite"/>
    </source>
</evidence>
<dbReference type="SMART" id="SM00365">
    <property type="entry name" value="LRR_SD22"/>
    <property type="match status" value="6"/>
</dbReference>
<comment type="caution">
    <text evidence="5">The sequence shown here is derived from an EMBL/GenBank/DDBJ whole genome shotgun (WGS) entry which is preliminary data.</text>
</comment>
<feature type="region of interest" description="Disordered" evidence="3">
    <location>
        <begin position="1002"/>
        <end position="1057"/>
    </location>
</feature>
<gene>
    <name evidence="5" type="ORF">CAUJ_LOCUS11415</name>
</gene>
<keyword evidence="4" id="KW-0472">Membrane</keyword>
<name>A0A8S1HFP8_9PELO</name>
<dbReference type="InterPro" id="IPR001611">
    <property type="entry name" value="Leu-rich_rpt"/>
</dbReference>
<evidence type="ECO:0000256" key="1">
    <source>
        <dbReference type="ARBA" id="ARBA00022614"/>
    </source>
</evidence>
<keyword evidence="6" id="KW-1185">Reference proteome</keyword>
<keyword evidence="2" id="KW-0677">Repeat</keyword>
<dbReference type="Pfam" id="PF13855">
    <property type="entry name" value="LRR_8"/>
    <property type="match status" value="4"/>
</dbReference>
<dbReference type="InterPro" id="IPR003591">
    <property type="entry name" value="Leu-rich_rpt_typical-subtyp"/>
</dbReference>
<dbReference type="EMBL" id="CAJGYM010000056">
    <property type="protein sequence ID" value="CAD6195496.1"/>
    <property type="molecule type" value="Genomic_DNA"/>
</dbReference>
<keyword evidence="4" id="KW-1133">Transmembrane helix</keyword>
<dbReference type="PANTHER" id="PTHR24366">
    <property type="entry name" value="IG(IMMUNOGLOBULIN) AND LRR(LEUCINE RICH REPEAT) DOMAINS"/>
    <property type="match status" value="1"/>
</dbReference>
<evidence type="ECO:0000313" key="6">
    <source>
        <dbReference type="Proteomes" id="UP000835052"/>
    </source>
</evidence>
<dbReference type="SUPFAM" id="SSF52058">
    <property type="entry name" value="L domain-like"/>
    <property type="match status" value="2"/>
</dbReference>
<dbReference type="SMART" id="SM00364">
    <property type="entry name" value="LRR_BAC"/>
    <property type="match status" value="4"/>
</dbReference>
<dbReference type="OrthoDB" id="1055097at2759"/>
<dbReference type="PRINTS" id="PR00019">
    <property type="entry name" value="LEURICHRPT"/>
</dbReference>
<dbReference type="PROSITE" id="PS51450">
    <property type="entry name" value="LRR"/>
    <property type="match status" value="5"/>
</dbReference>
<feature type="transmembrane region" description="Helical" evidence="4">
    <location>
        <begin position="955"/>
        <end position="979"/>
    </location>
</feature>
<keyword evidence="4" id="KW-0812">Transmembrane</keyword>
<proteinExistence type="predicted"/>
<accession>A0A8S1HFP8</accession>
<dbReference type="Gene3D" id="3.80.10.10">
    <property type="entry name" value="Ribonuclease Inhibitor"/>
    <property type="match status" value="3"/>
</dbReference>